<protein>
    <submittedName>
        <fullName evidence="1">Uncharacterized protein</fullName>
    </submittedName>
</protein>
<dbReference type="EMBL" id="CP009248">
    <property type="protein sequence ID" value="APT91338.1"/>
    <property type="molecule type" value="Genomic_DNA"/>
</dbReference>
<gene>
    <name evidence="1" type="ORF">CSPHI_10390</name>
</gene>
<name>A0A1L7CZQ5_9CORY</name>
<dbReference type="KEGG" id="csph:CSPHI_10390"/>
<sequence>MTEHHDQHDQHADPAARAAEVVAATLAGLDAGPGEVEAAYDALRDACAAYSDAHERAAVLGLTAGHPTPRSLRGVRAVEATTRGRRRAPRRKAA</sequence>
<evidence type="ECO:0000313" key="1">
    <source>
        <dbReference type="EMBL" id="APT91338.1"/>
    </source>
</evidence>
<dbReference type="STRING" id="1437874.CSPHI_10390"/>
<dbReference type="Proteomes" id="UP000185469">
    <property type="component" value="Chromosome"/>
</dbReference>
<organism evidence="1 2">
    <name type="scientific">Corynebacterium sphenisci DSM 44792</name>
    <dbReference type="NCBI Taxonomy" id="1437874"/>
    <lineage>
        <taxon>Bacteria</taxon>
        <taxon>Bacillati</taxon>
        <taxon>Actinomycetota</taxon>
        <taxon>Actinomycetes</taxon>
        <taxon>Mycobacteriales</taxon>
        <taxon>Corynebacteriaceae</taxon>
        <taxon>Corynebacterium</taxon>
    </lineage>
</organism>
<dbReference type="RefSeq" id="WP_075692990.1">
    <property type="nucleotide sequence ID" value="NZ_CP009248.1"/>
</dbReference>
<dbReference type="AlphaFoldDB" id="A0A1L7CZQ5"/>
<evidence type="ECO:0000313" key="2">
    <source>
        <dbReference type="Proteomes" id="UP000185469"/>
    </source>
</evidence>
<keyword evidence="2" id="KW-1185">Reference proteome</keyword>
<accession>A0A1L7CZQ5</accession>
<proteinExistence type="predicted"/>
<reference evidence="1 2" key="1">
    <citation type="submission" date="2014-08" db="EMBL/GenBank/DDBJ databases">
        <title>Complete genome sequence of Corynebacterium sphenisci CECT 5990(T) (=DSM 44792(T)), isolated from healthy wild penguins.</title>
        <authorList>
            <person name="Ruckert C."/>
            <person name="Albersmeier A."/>
            <person name="Winkler A."/>
            <person name="Kalinowski J."/>
        </authorList>
    </citation>
    <scope>NUCLEOTIDE SEQUENCE [LARGE SCALE GENOMIC DNA]</scope>
    <source>
        <strain evidence="1 2">DSM 44792</strain>
    </source>
</reference>